<evidence type="ECO:0000313" key="1">
    <source>
        <dbReference type="EMBL" id="SIT49131.1"/>
    </source>
</evidence>
<accession>A0A1N7SP60</accession>
<comment type="caution">
    <text evidence="1">The sequence shown here is derived from an EMBL/GenBank/DDBJ whole genome shotgun (WGS) entry which is preliminary data.</text>
</comment>
<dbReference type="AlphaFoldDB" id="A0A1N7SP60"/>
<sequence>MARTRILSLLALCIAATCLVAGAALLVEFLVVNRAVSDFSLDELREQARIAQDGRITLDERLNPAYLKRYDLDPRQYTDSQGHFSPTGADWQRWRLRTKAAATVMWLGHDPPGTWWMLLQIKCIDRFPEAHAASEPIVDVADACLGQPH</sequence>
<organism evidence="1 2">
    <name type="scientific">Paraburkholderia piptadeniae</name>
    <dbReference type="NCBI Taxonomy" id="1701573"/>
    <lineage>
        <taxon>Bacteria</taxon>
        <taxon>Pseudomonadati</taxon>
        <taxon>Pseudomonadota</taxon>
        <taxon>Betaproteobacteria</taxon>
        <taxon>Burkholderiales</taxon>
        <taxon>Burkholderiaceae</taxon>
        <taxon>Paraburkholderia</taxon>
    </lineage>
</organism>
<protein>
    <submittedName>
        <fullName evidence="1">Uncharacterized protein</fullName>
    </submittedName>
</protein>
<name>A0A1N7SP60_9BURK</name>
<evidence type="ECO:0000313" key="2">
    <source>
        <dbReference type="Proteomes" id="UP000195569"/>
    </source>
</evidence>
<dbReference type="Proteomes" id="UP000195569">
    <property type="component" value="Unassembled WGS sequence"/>
</dbReference>
<dbReference type="EMBL" id="CYGY02000067">
    <property type="protein sequence ID" value="SIT49131.1"/>
    <property type="molecule type" value="Genomic_DNA"/>
</dbReference>
<keyword evidence="2" id="KW-1185">Reference proteome</keyword>
<proteinExistence type="predicted"/>
<gene>
    <name evidence="1" type="ORF">BN2476_670133</name>
</gene>
<reference evidence="1" key="1">
    <citation type="submission" date="2016-12" db="EMBL/GenBank/DDBJ databases">
        <authorList>
            <person name="Moulin L."/>
        </authorList>
    </citation>
    <scope>NUCLEOTIDE SEQUENCE [LARGE SCALE GENOMIC DNA]</scope>
    <source>
        <strain evidence="1">STM 7183</strain>
    </source>
</reference>